<reference evidence="4" key="2">
    <citation type="submission" date="2025-08" db="UniProtKB">
        <authorList>
            <consortium name="RefSeq"/>
        </authorList>
    </citation>
    <scope>IDENTIFICATION</scope>
</reference>
<dbReference type="Proteomes" id="UP001652625">
    <property type="component" value="Chromosome 02"/>
</dbReference>
<dbReference type="PANTHER" id="PTHR45749:SF37">
    <property type="entry name" value="OS05G0311600 PROTEIN"/>
    <property type="match status" value="1"/>
</dbReference>
<keyword evidence="3" id="KW-1185">Reference proteome</keyword>
<gene>
    <name evidence="4" type="primary">LOC136076877</name>
</gene>
<accession>A0ABM4BCG6</accession>
<evidence type="ECO:0000313" key="4">
    <source>
        <dbReference type="RefSeq" id="XP_065646636.1"/>
    </source>
</evidence>
<dbReference type="RefSeq" id="XP_065646636.1">
    <property type="nucleotide sequence ID" value="XM_065790564.1"/>
</dbReference>
<dbReference type="InterPro" id="IPR025398">
    <property type="entry name" value="DUF4371"/>
</dbReference>
<organism evidence="3 4">
    <name type="scientific">Hydra vulgaris</name>
    <name type="common">Hydra</name>
    <name type="synonym">Hydra attenuata</name>
    <dbReference type="NCBI Taxonomy" id="6087"/>
    <lineage>
        <taxon>Eukaryota</taxon>
        <taxon>Metazoa</taxon>
        <taxon>Cnidaria</taxon>
        <taxon>Hydrozoa</taxon>
        <taxon>Hydroidolina</taxon>
        <taxon>Anthoathecata</taxon>
        <taxon>Aplanulata</taxon>
        <taxon>Hydridae</taxon>
        <taxon>Hydra</taxon>
    </lineage>
</organism>
<feature type="compositionally biased region" description="Basic and acidic residues" evidence="1">
    <location>
        <begin position="10"/>
        <end position="21"/>
    </location>
</feature>
<evidence type="ECO:0000256" key="1">
    <source>
        <dbReference type="SAM" id="MobiDB-lite"/>
    </source>
</evidence>
<reference evidence="3" key="1">
    <citation type="submission" date="2025-05" db="UniProtKB">
        <authorList>
            <consortium name="RefSeq"/>
        </authorList>
    </citation>
    <scope>NUCLEOTIDE SEQUENCE [LARGE SCALE GENOMIC DNA]</scope>
</reference>
<name>A0ABM4BCG6_HYDVU</name>
<dbReference type="Pfam" id="PF14291">
    <property type="entry name" value="DUF4371"/>
    <property type="match status" value="1"/>
</dbReference>
<dbReference type="PANTHER" id="PTHR45749">
    <property type="match status" value="1"/>
</dbReference>
<evidence type="ECO:0000313" key="3">
    <source>
        <dbReference type="Proteomes" id="UP001652625"/>
    </source>
</evidence>
<feature type="region of interest" description="Disordered" evidence="1">
    <location>
        <begin position="1"/>
        <end position="21"/>
    </location>
</feature>
<proteinExistence type="predicted"/>
<dbReference type="GeneID" id="136076877"/>
<protein>
    <submittedName>
        <fullName evidence="4">Uncharacterized protein LOC136076877</fullName>
    </submittedName>
</protein>
<sequence length="530" mass="60608">MAESTSKVKNGAEKRKIRKEKDLQKLPKLDVFFKKSKNDIHQSDNIDSVDINEFPKTEESQTTDTATENAVQIERANNETAVETNIHPTALTNDLGKYLNQIISDDEKRLLVRIPPHRPKGPFSKDYNLQNRSFGETHYYYTSKYGQILRIWLCYSILLDAVYCEPCWLFLNQNSQWKTGLKDWKILSTRVSSHTSSQAHVNACAVYELWKTNQTIDETQEEQLRYKASFWKMALERLICITLMLAKNSLAFRGHQEGFTGDYNGNFLSQVELLAHYDNVMKQIISMPSGSITYLSPDIQNELITILGVRLLEELTAKINTLPFYSLMLDTTQDTTKKDQLSIVIRHAHIDRSENEKASHFNIIETLLGFFELTNHSAKGTTDEVLRILSELNIPIEKCYGQGYDGASVMSGIYNGLQSKIKQMQTNAECVHFNSHNLNSVYIPIYCLQRSTFPKHKLKVALQSQAQAPSLFTRVSISKDLEEESQNKKPKILNFFLATLKKEENLSEELARMAAREGISFSTICNSIDI</sequence>
<feature type="domain" description="DUF4371" evidence="2">
    <location>
        <begin position="200"/>
        <end position="416"/>
    </location>
</feature>
<evidence type="ECO:0000259" key="2">
    <source>
        <dbReference type="Pfam" id="PF14291"/>
    </source>
</evidence>